<sequence length="94" mass="10799">MADSPLPIIMEVLERDLAIFGFFIALERSTQSFLFANGFESMDEPVEGLIRCNFQEMRSVLFLSTSHFSPYITIFFKQVPNWRKRAILSSAVSN</sequence>
<dbReference type="AlphaFoldDB" id="A0AAW2R461"/>
<name>A0AAW2R461_SESRA</name>
<reference evidence="1" key="2">
    <citation type="journal article" date="2024" name="Plant">
        <title>Genomic evolution and insights into agronomic trait innovations of Sesamum species.</title>
        <authorList>
            <person name="Miao H."/>
            <person name="Wang L."/>
            <person name="Qu L."/>
            <person name="Liu H."/>
            <person name="Sun Y."/>
            <person name="Le M."/>
            <person name="Wang Q."/>
            <person name="Wei S."/>
            <person name="Zheng Y."/>
            <person name="Lin W."/>
            <person name="Duan Y."/>
            <person name="Cao H."/>
            <person name="Xiong S."/>
            <person name="Wang X."/>
            <person name="Wei L."/>
            <person name="Li C."/>
            <person name="Ma Q."/>
            <person name="Ju M."/>
            <person name="Zhao R."/>
            <person name="Li G."/>
            <person name="Mu C."/>
            <person name="Tian Q."/>
            <person name="Mei H."/>
            <person name="Zhang T."/>
            <person name="Gao T."/>
            <person name="Zhang H."/>
        </authorList>
    </citation>
    <scope>NUCLEOTIDE SEQUENCE</scope>
    <source>
        <strain evidence="1">G02</strain>
    </source>
</reference>
<organism evidence="1">
    <name type="scientific">Sesamum radiatum</name>
    <name type="common">Black benniseed</name>
    <dbReference type="NCBI Taxonomy" id="300843"/>
    <lineage>
        <taxon>Eukaryota</taxon>
        <taxon>Viridiplantae</taxon>
        <taxon>Streptophyta</taxon>
        <taxon>Embryophyta</taxon>
        <taxon>Tracheophyta</taxon>
        <taxon>Spermatophyta</taxon>
        <taxon>Magnoliopsida</taxon>
        <taxon>eudicotyledons</taxon>
        <taxon>Gunneridae</taxon>
        <taxon>Pentapetalae</taxon>
        <taxon>asterids</taxon>
        <taxon>lamiids</taxon>
        <taxon>Lamiales</taxon>
        <taxon>Pedaliaceae</taxon>
        <taxon>Sesamum</taxon>
    </lineage>
</organism>
<proteinExistence type="predicted"/>
<gene>
    <name evidence="1" type="ORF">Sradi_3398700</name>
</gene>
<reference evidence="1" key="1">
    <citation type="submission" date="2020-06" db="EMBL/GenBank/DDBJ databases">
        <authorList>
            <person name="Li T."/>
            <person name="Hu X."/>
            <person name="Zhang T."/>
            <person name="Song X."/>
            <person name="Zhang H."/>
            <person name="Dai N."/>
            <person name="Sheng W."/>
            <person name="Hou X."/>
            <person name="Wei L."/>
        </authorList>
    </citation>
    <scope>NUCLEOTIDE SEQUENCE</scope>
    <source>
        <strain evidence="1">G02</strain>
        <tissue evidence="1">Leaf</tissue>
    </source>
</reference>
<dbReference type="EMBL" id="JACGWJ010000014">
    <property type="protein sequence ID" value="KAL0374830.1"/>
    <property type="molecule type" value="Genomic_DNA"/>
</dbReference>
<evidence type="ECO:0000313" key="1">
    <source>
        <dbReference type="EMBL" id="KAL0374830.1"/>
    </source>
</evidence>
<protein>
    <submittedName>
        <fullName evidence="1">Uncharacterized protein</fullName>
    </submittedName>
</protein>
<accession>A0AAW2R461</accession>
<comment type="caution">
    <text evidence="1">The sequence shown here is derived from an EMBL/GenBank/DDBJ whole genome shotgun (WGS) entry which is preliminary data.</text>
</comment>